<reference evidence="1 2" key="1">
    <citation type="submission" date="2019-05" db="EMBL/GenBank/DDBJ databases">
        <authorList>
            <consortium name="Science for Life Laboratories"/>
        </authorList>
    </citation>
    <scope>NUCLEOTIDE SEQUENCE [LARGE SCALE GENOMIC DNA]</scope>
    <source>
        <strain evidence="1">Soil9</strain>
    </source>
</reference>
<proteinExistence type="predicted"/>
<organism evidence="1 2">
    <name type="scientific">Gemmata massiliana</name>
    <dbReference type="NCBI Taxonomy" id="1210884"/>
    <lineage>
        <taxon>Bacteria</taxon>
        <taxon>Pseudomonadati</taxon>
        <taxon>Planctomycetota</taxon>
        <taxon>Planctomycetia</taxon>
        <taxon>Gemmatales</taxon>
        <taxon>Gemmataceae</taxon>
        <taxon>Gemmata</taxon>
    </lineage>
</organism>
<dbReference type="InterPro" id="IPR011990">
    <property type="entry name" value="TPR-like_helical_dom_sf"/>
</dbReference>
<dbReference type="Gene3D" id="1.25.40.10">
    <property type="entry name" value="Tetratricopeptide repeat domain"/>
    <property type="match status" value="1"/>
</dbReference>
<name>A0A6P2DHM9_9BACT</name>
<dbReference type="GO" id="GO:0004674">
    <property type="term" value="F:protein serine/threonine kinase activity"/>
    <property type="evidence" value="ECO:0007669"/>
    <property type="project" value="UniProtKB-KW"/>
</dbReference>
<keyword evidence="1" id="KW-0808">Transferase</keyword>
<dbReference type="Proteomes" id="UP000464178">
    <property type="component" value="Chromosome"/>
</dbReference>
<dbReference type="KEGG" id="gms:SOIL9_78440"/>
<accession>A0A6P2DHM9</accession>
<dbReference type="RefSeq" id="WP_162672455.1">
    <property type="nucleotide sequence ID" value="NZ_LR593886.1"/>
</dbReference>
<dbReference type="EMBL" id="LR593886">
    <property type="protein sequence ID" value="VTS01455.1"/>
    <property type="molecule type" value="Genomic_DNA"/>
</dbReference>
<evidence type="ECO:0000313" key="1">
    <source>
        <dbReference type="EMBL" id="VTS01455.1"/>
    </source>
</evidence>
<dbReference type="SUPFAM" id="SSF48452">
    <property type="entry name" value="TPR-like"/>
    <property type="match status" value="1"/>
</dbReference>
<keyword evidence="1" id="KW-0418">Kinase</keyword>
<evidence type="ECO:0000313" key="2">
    <source>
        <dbReference type="Proteomes" id="UP000464178"/>
    </source>
</evidence>
<keyword evidence="2" id="KW-1185">Reference proteome</keyword>
<gene>
    <name evidence="1" type="ORF">SOIL9_78440</name>
</gene>
<dbReference type="AlphaFoldDB" id="A0A6P2DHM9"/>
<protein>
    <submittedName>
        <fullName evidence="1">Uncharacterized protein</fullName>
    </submittedName>
</protein>
<sequence length="136" mass="15060">MKPDDPNLARTLAGLGESLLVARKFPEAETVLRECLTIREKKLPDDWRTFQTKSLLGAVAVGRKQFEAAAPLLVGGYEGLRARADKIPGSQKALLPDAVDRLIELYTATNQPTELARWRTERAKYPTGAPPPRPVR</sequence>
<keyword evidence="1" id="KW-0723">Serine/threonine-protein kinase</keyword>